<proteinExistence type="inferred from homology"/>
<keyword evidence="5 7" id="KW-1133">Transmembrane helix</keyword>
<dbReference type="AlphaFoldDB" id="A0A4D6YLW2"/>
<feature type="transmembrane region" description="Helical" evidence="7">
    <location>
        <begin position="77"/>
        <end position="97"/>
    </location>
</feature>
<keyword evidence="8" id="KW-0969">Cilium</keyword>
<dbReference type="Gene3D" id="1.10.8.540">
    <property type="entry name" value="FHIPEP family, domain 3"/>
    <property type="match status" value="1"/>
</dbReference>
<dbReference type="OrthoDB" id="9759185at2"/>
<dbReference type="GO" id="GO:0044780">
    <property type="term" value="P:bacterial-type flagellum assembly"/>
    <property type="evidence" value="ECO:0007669"/>
    <property type="project" value="TreeGrafter"/>
</dbReference>
<organism evidence="8 9">
    <name type="scientific">Buchnera aphidicola</name>
    <name type="common">Sarucallis kahawaluokalani</name>
    <dbReference type="NCBI Taxonomy" id="1241878"/>
    <lineage>
        <taxon>Bacteria</taxon>
        <taxon>Pseudomonadati</taxon>
        <taxon>Pseudomonadota</taxon>
        <taxon>Gammaproteobacteria</taxon>
        <taxon>Enterobacterales</taxon>
        <taxon>Erwiniaceae</taxon>
        <taxon>Buchnera</taxon>
    </lineage>
</organism>
<protein>
    <submittedName>
        <fullName evidence="8">Flagellar type III secretion system protein FlhA</fullName>
    </submittedName>
</protein>
<dbReference type="InterPro" id="IPR001712">
    <property type="entry name" value="T3SS_FHIPEP"/>
</dbReference>
<keyword evidence="3" id="KW-1003">Cell membrane</keyword>
<evidence type="ECO:0000256" key="4">
    <source>
        <dbReference type="ARBA" id="ARBA00022692"/>
    </source>
</evidence>
<evidence type="ECO:0000256" key="7">
    <source>
        <dbReference type="SAM" id="Phobius"/>
    </source>
</evidence>
<evidence type="ECO:0000256" key="5">
    <source>
        <dbReference type="ARBA" id="ARBA00022989"/>
    </source>
</evidence>
<keyword evidence="8" id="KW-0966">Cell projection</keyword>
<feature type="transmembrane region" description="Helical" evidence="7">
    <location>
        <begin position="241"/>
        <end position="264"/>
    </location>
</feature>
<keyword evidence="4 7" id="KW-0812">Transmembrane</keyword>
<evidence type="ECO:0000313" key="8">
    <source>
        <dbReference type="EMBL" id="QCI25965.1"/>
    </source>
</evidence>
<dbReference type="Gene3D" id="3.40.50.12790">
    <property type="entry name" value="FHIPEP family, domain 4"/>
    <property type="match status" value="1"/>
</dbReference>
<evidence type="ECO:0000256" key="6">
    <source>
        <dbReference type="ARBA" id="ARBA00023136"/>
    </source>
</evidence>
<dbReference type="PIRSF" id="PIRSF005419">
    <property type="entry name" value="FlhA"/>
    <property type="match status" value="1"/>
</dbReference>
<dbReference type="InterPro" id="IPR042196">
    <property type="entry name" value="FHIPEP_4"/>
</dbReference>
<comment type="similarity">
    <text evidence="2">Belongs to the FHIPEP (flagella/HR/invasion proteins export pore) family.</text>
</comment>
<evidence type="ECO:0000256" key="1">
    <source>
        <dbReference type="ARBA" id="ARBA00004651"/>
    </source>
</evidence>
<dbReference type="PANTHER" id="PTHR30161">
    <property type="entry name" value="FLAGELLAR EXPORT PROTEIN, MEMBRANE FLHA SUBUNIT-RELATED"/>
    <property type="match status" value="1"/>
</dbReference>
<feature type="transmembrane region" description="Helical" evidence="7">
    <location>
        <begin position="21"/>
        <end position="40"/>
    </location>
</feature>
<feature type="transmembrane region" description="Helical" evidence="7">
    <location>
        <begin position="209"/>
        <end position="229"/>
    </location>
</feature>
<dbReference type="Gene3D" id="3.40.30.60">
    <property type="entry name" value="FHIPEP family, domain 1"/>
    <property type="match status" value="1"/>
</dbReference>
<dbReference type="Proteomes" id="UP000298685">
    <property type="component" value="Chromosome"/>
</dbReference>
<dbReference type="GO" id="GO:0009306">
    <property type="term" value="P:protein secretion"/>
    <property type="evidence" value="ECO:0007669"/>
    <property type="project" value="InterPro"/>
</dbReference>
<keyword evidence="8" id="KW-0282">Flagellum</keyword>
<dbReference type="PRINTS" id="PR00949">
    <property type="entry name" value="TYPE3IMAPROT"/>
</dbReference>
<dbReference type="InterPro" id="IPR042193">
    <property type="entry name" value="FHIPEP_3"/>
</dbReference>
<accession>A0A4D6YLW2</accession>
<keyword evidence="6 7" id="KW-0472">Membrane</keyword>
<reference evidence="8 9" key="1">
    <citation type="submission" date="2018-10" db="EMBL/GenBank/DDBJ databases">
        <title>Comparative functional genomics of the obligate endosymbiont Buchnera aphidicola.</title>
        <authorList>
            <person name="Chong R.A."/>
        </authorList>
    </citation>
    <scope>NUCLEOTIDE SEQUENCE [LARGE SCALE GENOMIC DNA]</scope>
    <source>
        <strain evidence="8 9">Ska</strain>
    </source>
</reference>
<dbReference type="Pfam" id="PF00771">
    <property type="entry name" value="FHIPEP"/>
    <property type="match status" value="1"/>
</dbReference>
<feature type="transmembrane region" description="Helical" evidence="7">
    <location>
        <begin position="311"/>
        <end position="330"/>
    </location>
</feature>
<comment type="subcellular location">
    <subcellularLocation>
        <location evidence="1">Cell membrane</location>
        <topology evidence="1">Multi-pass membrane protein</topology>
    </subcellularLocation>
</comment>
<dbReference type="InterPro" id="IPR042194">
    <property type="entry name" value="FHIPEP_1"/>
</dbReference>
<evidence type="ECO:0000256" key="2">
    <source>
        <dbReference type="ARBA" id="ARBA00008835"/>
    </source>
</evidence>
<name>A0A4D6YLW2_9GAMM</name>
<dbReference type="GO" id="GO:0005886">
    <property type="term" value="C:plasma membrane"/>
    <property type="evidence" value="ECO:0007669"/>
    <property type="project" value="UniProtKB-SubCell"/>
</dbReference>
<evidence type="ECO:0000313" key="9">
    <source>
        <dbReference type="Proteomes" id="UP000298685"/>
    </source>
</evidence>
<feature type="transmembrane region" description="Helical" evidence="7">
    <location>
        <begin position="46"/>
        <end position="65"/>
    </location>
</feature>
<dbReference type="EMBL" id="CP032999">
    <property type="protein sequence ID" value="QCI25965.1"/>
    <property type="molecule type" value="Genomic_DNA"/>
</dbReference>
<feature type="transmembrane region" description="Helical" evidence="7">
    <location>
        <begin position="285"/>
        <end position="305"/>
    </location>
</feature>
<gene>
    <name evidence="8" type="primary">flhA</name>
    <name evidence="8" type="ORF">D9V78_00835</name>
</gene>
<evidence type="ECO:0000256" key="3">
    <source>
        <dbReference type="ARBA" id="ARBA00022475"/>
    </source>
</evidence>
<dbReference type="PANTHER" id="PTHR30161:SF1">
    <property type="entry name" value="FLAGELLAR BIOSYNTHESIS PROTEIN FLHA-RELATED"/>
    <property type="match status" value="1"/>
</dbReference>
<feature type="transmembrane region" description="Helical" evidence="7">
    <location>
        <begin position="117"/>
        <end position="140"/>
    </location>
</feature>
<sequence length="695" mass="80137">MYYFLYFFNILYSVLKINWKTWASPIIIFMILSMMILPFPPFLLDILFTFNITMSIVVLMVSLFIRNTLEFSVFPTILLLSTLLRLSLNIASTRIILLHGHTGSYAAGNVIKAFGYFLVQGNFSVGIIIFLILVIINFIVITKGAGRIAEVSARFILDSMPGKQIAIDSDLNSGLINIQKAKIRRMKISQEANFYGSMDGASKFVRGDAIAGILIMIVNIVGGLFIGIIEHNMTFYKSIKIYTLLTIGDGLVAQIPALIISTAAGVIVTRVSSNQNLSEQIIEQFFYYPQVFILSSLFLVIFGLIPGMPHLMFLLFSFILMLISCYVNYFKYNSPKSMILNYTNLDNLNYSQEMNNTLENQLSPDTVVTLEIGFLLLQLINIDNRNNLFLYITELRKEFSKIIGFFPSNISISFNNHLSMFDYRILVNGITYGTGHVYLNKFLAIQTKYVNKKLGYQIIDIIPQYPFIWIQPHRYYEAIENKYDVLYPQFVIIIHLKNIMFQCANDLLGKREVNQVLELMSIKFPKLTEELVPKIMSINLFQKILYNLLLEHIPICDMYTIMYTLIKYGLIYKNIDELISFVRLSLKKLINQHFFCDVDNVYVIGLDPEFENLLLKNMHSSKNFFDPMNDKFLNSIRRAIKKQKDFCAPLIILVKHIIRTFASSFFRKYNSELIILSDLEISHAKKIVFTSLIEY</sequence>